<keyword evidence="4 12" id="KW-0328">Glycosyltransferase</keyword>
<comment type="pathway">
    <text evidence="1">Cell wall biogenesis; peptidoglycan biosynthesis.</text>
</comment>
<dbReference type="GO" id="GO:0030288">
    <property type="term" value="C:outer membrane-bounded periplasmic space"/>
    <property type="evidence" value="ECO:0007669"/>
    <property type="project" value="TreeGrafter"/>
</dbReference>
<dbReference type="GO" id="GO:0006508">
    <property type="term" value="P:proteolysis"/>
    <property type="evidence" value="ECO:0007669"/>
    <property type="project" value="UniProtKB-KW"/>
</dbReference>
<comment type="catalytic activity">
    <reaction evidence="8">
        <text>[GlcNAc-(1-&gt;4)-Mur2Ac(oyl-L-Ala-gamma-D-Glu-L-Lys-D-Ala-D-Ala)](n)-di-trans,octa-cis-undecaprenyl diphosphate + beta-D-GlcNAc-(1-&gt;4)-Mur2Ac(oyl-L-Ala-gamma-D-Glu-L-Lys-D-Ala-D-Ala)-di-trans,octa-cis-undecaprenyl diphosphate = [GlcNAc-(1-&gt;4)-Mur2Ac(oyl-L-Ala-gamma-D-Glu-L-Lys-D-Ala-D-Ala)](n+1)-di-trans,octa-cis-undecaprenyl diphosphate + di-trans,octa-cis-undecaprenyl diphosphate + H(+)</text>
        <dbReference type="Rhea" id="RHEA:23708"/>
        <dbReference type="Rhea" id="RHEA-COMP:9602"/>
        <dbReference type="Rhea" id="RHEA-COMP:9603"/>
        <dbReference type="ChEBI" id="CHEBI:15378"/>
        <dbReference type="ChEBI" id="CHEBI:58405"/>
        <dbReference type="ChEBI" id="CHEBI:60033"/>
        <dbReference type="ChEBI" id="CHEBI:78435"/>
        <dbReference type="EC" id="2.4.99.28"/>
    </reaction>
</comment>
<evidence type="ECO:0000256" key="6">
    <source>
        <dbReference type="ARBA" id="ARBA00023268"/>
    </source>
</evidence>
<evidence type="ECO:0000256" key="10">
    <source>
        <dbReference type="SAM" id="Phobius"/>
    </source>
</evidence>
<dbReference type="InterPro" id="IPR012338">
    <property type="entry name" value="Beta-lactam/transpept-like"/>
</dbReference>
<protein>
    <recommendedName>
        <fullName evidence="7">peptidoglycan glycosyltransferase</fullName>
        <ecNumber evidence="7">2.4.99.28</ecNumber>
    </recommendedName>
</protein>
<keyword evidence="6" id="KW-0511">Multifunctional enzyme</keyword>
<keyword evidence="10" id="KW-0812">Transmembrane</keyword>
<keyword evidence="5 12" id="KW-0808">Transferase</keyword>
<dbReference type="SUPFAM" id="SSF56601">
    <property type="entry name" value="beta-lactamase/transpeptidase-like"/>
    <property type="match status" value="1"/>
</dbReference>
<evidence type="ECO:0000256" key="1">
    <source>
        <dbReference type="ARBA" id="ARBA00004752"/>
    </source>
</evidence>
<evidence type="ECO:0000256" key="5">
    <source>
        <dbReference type="ARBA" id="ARBA00022679"/>
    </source>
</evidence>
<dbReference type="EMBL" id="CP159278">
    <property type="protein sequence ID" value="XCN80596.1"/>
    <property type="molecule type" value="Genomic_DNA"/>
</dbReference>
<dbReference type="GO" id="GO:0004180">
    <property type="term" value="F:carboxypeptidase activity"/>
    <property type="evidence" value="ECO:0007669"/>
    <property type="project" value="UniProtKB-KW"/>
</dbReference>
<sequence length="1039" mass="116059">MGVFRHSDSKQETLSADRQDDPRAPKRPRRKRYGWRVFWVIVVLASVALGVAITVESRSSRLQAREFSRFAASLSYSLQPGPSSEVVYPGDGPFDKRLGYSSLDEFLPRLLKRDYVITRQTQFSPELMRYVQHGFFVPYEEKTQAGLSITDCRGAPLYEFRYPQQFYPTFASVPPLLVHSLLFIENRDLLDPQQPLANPAVDWPRFVKAAWSQVAKMFALPGQSAGGSTLATQLEKYRHSPDGLTQSGSEKLRQMISASVRAYQPGTETLAVRQRVVRDYLNSVPLSAVPGHGEVHGLAEGLRVWFGVDFARTNQLLASSPTDQQGLADKALALREVLSLVIAQRRPSHYLAKGRAELAELTDSHIRLLAQANIIDQSLAEAALAAKVTYRDWAQQPTLQPIETNKGISVARTRLSNLLNRPLYDLDRLDLSATSTLHGDLQRSVSQYLRDLADPEFAAKVGLLGERLLTPASTTQVRYSFTLFERGADGSRVRVQTDSTDQPFDINEGSKLELGSTAKMRVLTTYLEITAELHGRYAGMSTAELRKVTVEEPDRLTRWALDYLRLNKDRDLAKMLSAALDRTYSASPAEAFFTGGGLHRFNNFRREDNERIPTLRESLRESINLPFIRLMRDVVRYSTYQAPNNSAALLKDDDDPRRQEYLSQFADREGTVFLLRFWKRYKDKTTQERLDTFLDGIHPTAIRLAAVHRYLLPGADQATFNAFVRAHLEEPKATSTLTDKRLTDLYQSYGPGAYNLPDQGYIARVHPLDLWLVGYLLKHPDAQFKDAAAASRFERQEVYGWLFKSRHKGARDSRVRTMMEVEAFLDIEQRWQRVGYPFDHLVPSLATAIGSSGDRPAALAELIGIIQNDGIRLPPVRIDSLHFAADTPYDTELAINPELGQRVLPSEVATAMREALSQVVDGGTAKRVQGTFKMQDGSVLAMGGKTGTGDNRIESIGAGGRILSSRAINRTATFVFYIGDNHFGALTAFVPGRAAEGFRFTSALPVQVLKGMAPILTPYLENHGQAMCNASLADPPKGA</sequence>
<gene>
    <name evidence="12" type="ORF">N027_20040</name>
</gene>
<evidence type="ECO:0000256" key="4">
    <source>
        <dbReference type="ARBA" id="ARBA00022676"/>
    </source>
</evidence>
<dbReference type="SUPFAM" id="SSF53955">
    <property type="entry name" value="Lysozyme-like"/>
    <property type="match status" value="1"/>
</dbReference>
<dbReference type="PANTHER" id="PTHR32282:SF24">
    <property type="entry name" value="GLYCOSYL TRANSFERASE FAMILY 51 DOMAIN-CONTAINING PROTEIN"/>
    <property type="match status" value="1"/>
</dbReference>
<feature type="region of interest" description="Disordered" evidence="9">
    <location>
        <begin position="1"/>
        <end position="28"/>
    </location>
</feature>
<dbReference type="GO" id="GO:0009252">
    <property type="term" value="P:peptidoglycan biosynthetic process"/>
    <property type="evidence" value="ECO:0007669"/>
    <property type="project" value="TreeGrafter"/>
</dbReference>
<evidence type="ECO:0000256" key="7">
    <source>
        <dbReference type="ARBA" id="ARBA00044770"/>
    </source>
</evidence>
<feature type="compositionally biased region" description="Basic and acidic residues" evidence="9">
    <location>
        <begin position="1"/>
        <end position="24"/>
    </location>
</feature>
<keyword evidence="3" id="KW-0645">Protease</keyword>
<dbReference type="InterPro" id="IPR023346">
    <property type="entry name" value="Lysozyme-like_dom_sf"/>
</dbReference>
<evidence type="ECO:0000259" key="11">
    <source>
        <dbReference type="Pfam" id="PF00912"/>
    </source>
</evidence>
<dbReference type="Gene3D" id="1.10.3810.10">
    <property type="entry name" value="Biosynthetic peptidoglycan transglycosylase-like"/>
    <property type="match status" value="1"/>
</dbReference>
<feature type="transmembrane region" description="Helical" evidence="10">
    <location>
        <begin position="33"/>
        <end position="55"/>
    </location>
</feature>
<dbReference type="InterPro" id="IPR001264">
    <property type="entry name" value="Glyco_trans_51"/>
</dbReference>
<dbReference type="GO" id="GO:0008955">
    <property type="term" value="F:peptidoglycan glycosyltransferase activity"/>
    <property type="evidence" value="ECO:0007669"/>
    <property type="project" value="UniProtKB-EC"/>
</dbReference>
<dbReference type="PANTHER" id="PTHR32282">
    <property type="entry name" value="BINDING PROTEIN TRANSPEPTIDASE, PUTATIVE-RELATED"/>
    <property type="match status" value="1"/>
</dbReference>
<keyword evidence="10" id="KW-1133">Transmembrane helix</keyword>
<feature type="domain" description="Glycosyl transferase family 51" evidence="11">
    <location>
        <begin position="156"/>
        <end position="357"/>
    </location>
</feature>
<dbReference type="RefSeq" id="WP_024659224.1">
    <property type="nucleotide sequence ID" value="NZ_CP159278.1"/>
</dbReference>
<reference evidence="12" key="2">
    <citation type="submission" date="2024-07" db="EMBL/GenBank/DDBJ databases">
        <title>A complete genome sequence for Pseudomonas syringae USA007.</title>
        <authorList>
            <person name="Baltrus D.A."/>
        </authorList>
    </citation>
    <scope>NUCLEOTIDE SEQUENCE</scope>
    <source>
        <strain evidence="12">USA007</strain>
    </source>
</reference>
<dbReference type="InterPro" id="IPR050396">
    <property type="entry name" value="Glycosyltr_51/Transpeptidase"/>
</dbReference>
<evidence type="ECO:0000256" key="2">
    <source>
        <dbReference type="ARBA" id="ARBA00022645"/>
    </source>
</evidence>
<name>A0AAU8MJH2_PSESX</name>
<dbReference type="EC" id="2.4.99.28" evidence="7"/>
<dbReference type="InterPro" id="IPR036950">
    <property type="entry name" value="PBP_transglycosylase"/>
</dbReference>
<evidence type="ECO:0000256" key="3">
    <source>
        <dbReference type="ARBA" id="ARBA00022670"/>
    </source>
</evidence>
<evidence type="ECO:0000313" key="12">
    <source>
        <dbReference type="EMBL" id="XCN80596.1"/>
    </source>
</evidence>
<reference evidence="12" key="1">
    <citation type="journal article" date="2014" name="Genome Announc.">
        <title>Draft Genome Sequences of a Phylogenetically Diverse Suite of Pseudomonas syringae Strains from Multiple Source Populations.</title>
        <authorList>
            <person name="Baltrus D.A."/>
            <person name="Yourstone S."/>
            <person name="Lind A."/>
            <person name="Guilbaud C."/>
            <person name="Sands D.C."/>
            <person name="Jones C.D."/>
            <person name="Morris C.E."/>
            <person name="Dangl J.L."/>
        </authorList>
    </citation>
    <scope>NUCLEOTIDE SEQUENCE</scope>
    <source>
        <strain evidence="12">USA007</strain>
    </source>
</reference>
<dbReference type="Gene3D" id="3.40.710.10">
    <property type="entry name" value="DD-peptidase/beta-lactamase superfamily"/>
    <property type="match status" value="1"/>
</dbReference>
<keyword evidence="3" id="KW-0378">Hydrolase</keyword>
<proteinExistence type="predicted"/>
<keyword evidence="10" id="KW-0472">Membrane</keyword>
<evidence type="ECO:0000256" key="8">
    <source>
        <dbReference type="ARBA" id="ARBA00049902"/>
    </source>
</evidence>
<organism evidence="12">
    <name type="scientific">Pseudomonas syringae USA007</name>
    <dbReference type="NCBI Taxonomy" id="1357288"/>
    <lineage>
        <taxon>Bacteria</taxon>
        <taxon>Pseudomonadati</taxon>
        <taxon>Pseudomonadota</taxon>
        <taxon>Gammaproteobacteria</taxon>
        <taxon>Pseudomonadales</taxon>
        <taxon>Pseudomonadaceae</taxon>
        <taxon>Pseudomonas</taxon>
        <taxon>Pseudomonas syringae</taxon>
    </lineage>
</organism>
<keyword evidence="2" id="KW-0121">Carboxypeptidase</keyword>
<evidence type="ECO:0000256" key="9">
    <source>
        <dbReference type="SAM" id="MobiDB-lite"/>
    </source>
</evidence>
<dbReference type="AlphaFoldDB" id="A0AAU8MJH2"/>
<dbReference type="Pfam" id="PF00912">
    <property type="entry name" value="Transgly"/>
    <property type="match status" value="1"/>
</dbReference>
<accession>A0AAU8MJH2</accession>